<dbReference type="Gene3D" id="3.20.20.70">
    <property type="entry name" value="Aldolase class I"/>
    <property type="match status" value="1"/>
</dbReference>
<dbReference type="PANTHER" id="PTHR11452:SF86">
    <property type="entry name" value="ALPHA-GALACTOSIDASE"/>
    <property type="match status" value="1"/>
</dbReference>
<dbReference type="GO" id="GO:0005737">
    <property type="term" value="C:cytoplasm"/>
    <property type="evidence" value="ECO:0007669"/>
    <property type="project" value="TreeGrafter"/>
</dbReference>
<proteinExistence type="inferred from homology"/>
<evidence type="ECO:0000256" key="5">
    <source>
        <dbReference type="ARBA" id="ARBA00023295"/>
    </source>
</evidence>
<comment type="caution">
    <text evidence="7">The sequence shown here is derived from an EMBL/GenBank/DDBJ whole genome shotgun (WGS) entry which is preliminary data.</text>
</comment>
<dbReference type="InterPro" id="IPR017853">
    <property type="entry name" value="GH"/>
</dbReference>
<keyword evidence="5" id="KW-0326">Glycosidase</keyword>
<evidence type="ECO:0000256" key="3">
    <source>
        <dbReference type="ARBA" id="ARBA00023157"/>
    </source>
</evidence>
<organism evidence="7 8">
    <name type="scientific">Meganyctiphanes norvegica</name>
    <name type="common">Northern krill</name>
    <name type="synonym">Thysanopoda norvegica</name>
    <dbReference type="NCBI Taxonomy" id="48144"/>
    <lineage>
        <taxon>Eukaryota</taxon>
        <taxon>Metazoa</taxon>
        <taxon>Ecdysozoa</taxon>
        <taxon>Arthropoda</taxon>
        <taxon>Crustacea</taxon>
        <taxon>Multicrustacea</taxon>
        <taxon>Malacostraca</taxon>
        <taxon>Eumalacostraca</taxon>
        <taxon>Eucarida</taxon>
        <taxon>Euphausiacea</taxon>
        <taxon>Euphausiidae</taxon>
        <taxon>Meganyctiphanes</taxon>
    </lineage>
</organism>
<dbReference type="Gene3D" id="2.60.40.1180">
    <property type="entry name" value="Golgi alpha-mannosidase II"/>
    <property type="match status" value="1"/>
</dbReference>
<dbReference type="GO" id="GO:0016139">
    <property type="term" value="P:glycoside catabolic process"/>
    <property type="evidence" value="ECO:0007669"/>
    <property type="project" value="TreeGrafter"/>
</dbReference>
<dbReference type="GO" id="GO:0004557">
    <property type="term" value="F:alpha-galactosidase activity"/>
    <property type="evidence" value="ECO:0007669"/>
    <property type="project" value="TreeGrafter"/>
</dbReference>
<accession>A0AAV2RFQ0</accession>
<feature type="non-terminal residue" evidence="7">
    <location>
        <position position="1"/>
    </location>
</feature>
<keyword evidence="3" id="KW-1015">Disulfide bond</keyword>
<dbReference type="Proteomes" id="UP001497623">
    <property type="component" value="Unassembled WGS sequence"/>
</dbReference>
<feature type="domain" description="Alpha galactosidase A C-terminal" evidence="6">
    <location>
        <begin position="58"/>
        <end position="146"/>
    </location>
</feature>
<dbReference type="Pfam" id="PF17450">
    <property type="entry name" value="Melibiase_2_C"/>
    <property type="match status" value="1"/>
</dbReference>
<dbReference type="SUPFAM" id="SSF51011">
    <property type="entry name" value="Glycosyl hydrolase domain"/>
    <property type="match status" value="1"/>
</dbReference>
<evidence type="ECO:0000256" key="4">
    <source>
        <dbReference type="ARBA" id="ARBA00023180"/>
    </source>
</evidence>
<protein>
    <recommendedName>
        <fullName evidence="6">Alpha galactosidase A C-terminal domain-containing protein</fullName>
    </recommendedName>
</protein>
<evidence type="ECO:0000256" key="2">
    <source>
        <dbReference type="ARBA" id="ARBA00022801"/>
    </source>
</evidence>
<keyword evidence="4" id="KW-0325">Glycoprotein</keyword>
<evidence type="ECO:0000313" key="7">
    <source>
        <dbReference type="EMBL" id="CAL4124692.1"/>
    </source>
</evidence>
<dbReference type="InterPro" id="IPR035373">
    <property type="entry name" value="Melibiase/NAGA_C"/>
</dbReference>
<evidence type="ECO:0000256" key="1">
    <source>
        <dbReference type="ARBA" id="ARBA00009743"/>
    </source>
</evidence>
<gene>
    <name evidence="7" type="ORF">MNOR_LOCUS24695</name>
</gene>
<sequence length="208" mass="23976">LIIGNFGLSYEQSRTQMALWAILAAPLLMSVDLRTIDPEYKAILQNKEIIAVNQDPLGIQGRRILKGDNRIEYWVRPITPTKDSYQSFAIVFFSQRDDEPYQVSVTLKELGLDYEGGYQCVDLYDGIQFGTLLPDETIVTKVNPSGVVMVRCNVFTAQREPSLFSRLLRNVTYAYYFLKQYTELLKQYTEPLIDYIGYERDNSTSYMS</sequence>
<dbReference type="AlphaFoldDB" id="A0AAV2RFQ0"/>
<dbReference type="InterPro" id="IPR002241">
    <property type="entry name" value="Glyco_hydro_27"/>
</dbReference>
<dbReference type="EMBL" id="CAXKWB010022858">
    <property type="protein sequence ID" value="CAL4124692.1"/>
    <property type="molecule type" value="Genomic_DNA"/>
</dbReference>
<comment type="similarity">
    <text evidence="1">Belongs to the glycosyl hydrolase 27 family.</text>
</comment>
<dbReference type="SUPFAM" id="SSF51445">
    <property type="entry name" value="(Trans)glycosidases"/>
    <property type="match status" value="1"/>
</dbReference>
<name>A0AAV2RFQ0_MEGNR</name>
<dbReference type="InterPro" id="IPR013785">
    <property type="entry name" value="Aldolase_TIM"/>
</dbReference>
<dbReference type="Pfam" id="PF16499">
    <property type="entry name" value="Melibiase_2"/>
    <property type="match status" value="1"/>
</dbReference>
<dbReference type="PANTHER" id="PTHR11452">
    <property type="entry name" value="ALPHA-GALACTOSIDASE/ALPHA-N-ACETYLGALACTOSAMINIDASE"/>
    <property type="match status" value="1"/>
</dbReference>
<keyword evidence="8" id="KW-1185">Reference proteome</keyword>
<dbReference type="GO" id="GO:0009311">
    <property type="term" value="P:oligosaccharide metabolic process"/>
    <property type="evidence" value="ECO:0007669"/>
    <property type="project" value="TreeGrafter"/>
</dbReference>
<reference evidence="7 8" key="1">
    <citation type="submission" date="2024-05" db="EMBL/GenBank/DDBJ databases">
        <authorList>
            <person name="Wallberg A."/>
        </authorList>
    </citation>
    <scope>NUCLEOTIDE SEQUENCE [LARGE SCALE GENOMIC DNA]</scope>
</reference>
<evidence type="ECO:0000259" key="6">
    <source>
        <dbReference type="Pfam" id="PF17450"/>
    </source>
</evidence>
<dbReference type="InterPro" id="IPR013780">
    <property type="entry name" value="Glyco_hydro_b"/>
</dbReference>
<keyword evidence="2" id="KW-0378">Hydrolase</keyword>
<evidence type="ECO:0000313" key="8">
    <source>
        <dbReference type="Proteomes" id="UP001497623"/>
    </source>
</evidence>